<reference evidence="2" key="1">
    <citation type="submission" date="2018-01" db="EMBL/GenBank/DDBJ databases">
        <title>An insight into the sialome of Amazonian anophelines.</title>
        <authorList>
            <person name="Ribeiro J.M."/>
            <person name="Scarpassa V."/>
            <person name="Calvo E."/>
        </authorList>
    </citation>
    <scope>NUCLEOTIDE SEQUENCE</scope>
    <source>
        <tissue evidence="2">Salivary glands</tissue>
    </source>
</reference>
<feature type="signal peptide" evidence="1">
    <location>
        <begin position="1"/>
        <end position="18"/>
    </location>
</feature>
<organism evidence="2">
    <name type="scientific">Anopheles marajoara</name>
    <dbReference type="NCBI Taxonomy" id="58244"/>
    <lineage>
        <taxon>Eukaryota</taxon>
        <taxon>Metazoa</taxon>
        <taxon>Ecdysozoa</taxon>
        <taxon>Arthropoda</taxon>
        <taxon>Hexapoda</taxon>
        <taxon>Insecta</taxon>
        <taxon>Pterygota</taxon>
        <taxon>Neoptera</taxon>
        <taxon>Endopterygota</taxon>
        <taxon>Diptera</taxon>
        <taxon>Nematocera</taxon>
        <taxon>Culicoidea</taxon>
        <taxon>Culicidae</taxon>
        <taxon>Anophelinae</taxon>
        <taxon>Anopheles</taxon>
    </lineage>
</organism>
<name>A0A2M4CA27_9DIPT</name>
<evidence type="ECO:0000313" key="2">
    <source>
        <dbReference type="EMBL" id="MBW61808.1"/>
    </source>
</evidence>
<sequence length="97" mass="11051">MLLHLVLYLRSLDLEVSGLKLTQRTDRPKQADKLRIQRTNAVRLLRDAYQQLLDGWSQRKDHGCIARIHIEIQPAIELHHGIPVAGGDPINAFAPKQ</sequence>
<keyword evidence="1" id="KW-0732">Signal</keyword>
<proteinExistence type="predicted"/>
<dbReference type="AlphaFoldDB" id="A0A2M4CA27"/>
<protein>
    <submittedName>
        <fullName evidence="2">Putative secreted protein</fullName>
    </submittedName>
</protein>
<accession>A0A2M4CA27</accession>
<evidence type="ECO:0000256" key="1">
    <source>
        <dbReference type="SAM" id="SignalP"/>
    </source>
</evidence>
<feature type="chain" id="PRO_5014733905" evidence="1">
    <location>
        <begin position="19"/>
        <end position="97"/>
    </location>
</feature>
<dbReference type="EMBL" id="GGFJ01012667">
    <property type="protein sequence ID" value="MBW61808.1"/>
    <property type="molecule type" value="Transcribed_RNA"/>
</dbReference>